<sequence>MENMTVKTPVDIQMQKFNVKTAIHTFKFHAVRNAEALNLCQSATGKSAYEASVKSALFDNPACGLVPAKFLNALACAFGDFMVVDAVTDVCDRLTLDGKTIKFN</sequence>
<dbReference type="EMBL" id="MK798143">
    <property type="protein sequence ID" value="QDH45721.1"/>
    <property type="molecule type" value="Genomic_DNA"/>
</dbReference>
<dbReference type="Proteomes" id="UP000317930">
    <property type="component" value="Segment"/>
</dbReference>
<protein>
    <submittedName>
        <fullName evidence="1">Uncharacterized protein</fullName>
    </submittedName>
</protein>
<accession>A0A513ZYH4</accession>
<reference evidence="1 2" key="1">
    <citation type="submission" date="2019-04" db="EMBL/GenBank/DDBJ databases">
        <title>Complete genome sequence of Pantoea sp. infecting bacteriophage vB_PagM_AAM37.</title>
        <authorList>
            <person name="Truncaite L."/>
            <person name="Simoliuniene M."/>
            <person name="Zajanckauskaite A."/>
            <person name="Meskys R."/>
            <person name="Simoliunas E."/>
        </authorList>
    </citation>
    <scope>NUCLEOTIDE SEQUENCE [LARGE SCALE GENOMIC DNA]</scope>
    <source>
        <strain evidence="1">AAM37</strain>
    </source>
</reference>
<evidence type="ECO:0000313" key="1">
    <source>
        <dbReference type="EMBL" id="QDH45721.1"/>
    </source>
</evidence>
<organism evidence="1 2">
    <name type="scientific">Pantoea phage vB_PagM_AAM37</name>
    <dbReference type="NCBI Taxonomy" id="2588093"/>
    <lineage>
        <taxon>Viruses</taxon>
        <taxon>Duplodnaviria</taxon>
        <taxon>Heunggongvirae</taxon>
        <taxon>Uroviricota</taxon>
        <taxon>Caudoviricetes</taxon>
        <taxon>Dibbivirus</taxon>
        <taxon>Dibbivirus AAM37</taxon>
    </lineage>
</organism>
<name>A0A513ZYH4_9CAUD</name>
<gene>
    <name evidence="1" type="ORF">AAM37_gp50</name>
</gene>
<keyword evidence="2" id="KW-1185">Reference proteome</keyword>
<proteinExistence type="predicted"/>
<evidence type="ECO:0000313" key="2">
    <source>
        <dbReference type="Proteomes" id="UP000317930"/>
    </source>
</evidence>